<keyword evidence="2" id="KW-0808">Transferase</keyword>
<dbReference type="EMBL" id="VORT01000007">
    <property type="protein sequence ID" value="TXD72782.1"/>
    <property type="molecule type" value="Genomic_DNA"/>
</dbReference>
<comment type="caution">
    <text evidence="2">The sequence shown here is derived from an EMBL/GenBank/DDBJ whole genome shotgun (WGS) entry which is preliminary data.</text>
</comment>
<dbReference type="InterPro" id="IPR001173">
    <property type="entry name" value="Glyco_trans_2-like"/>
</dbReference>
<dbReference type="SUPFAM" id="SSF53756">
    <property type="entry name" value="UDP-Glycosyltransferase/glycogen phosphorylase"/>
    <property type="match status" value="1"/>
</dbReference>
<dbReference type="AlphaFoldDB" id="A0A5C6YZY8"/>
<organism evidence="2 3">
    <name type="scientific">Aequorivita antarctica</name>
    <dbReference type="NCBI Taxonomy" id="153266"/>
    <lineage>
        <taxon>Bacteria</taxon>
        <taxon>Pseudomonadati</taxon>
        <taxon>Bacteroidota</taxon>
        <taxon>Flavobacteriia</taxon>
        <taxon>Flavobacteriales</taxon>
        <taxon>Flavobacteriaceae</taxon>
        <taxon>Aequorivita</taxon>
    </lineage>
</organism>
<dbReference type="PANTHER" id="PTHR22916">
    <property type="entry name" value="GLYCOSYLTRANSFERASE"/>
    <property type="match status" value="1"/>
</dbReference>
<feature type="domain" description="Glycosyltransferase 2-like" evidence="1">
    <location>
        <begin position="379"/>
        <end position="538"/>
    </location>
</feature>
<dbReference type="InterPro" id="IPR029044">
    <property type="entry name" value="Nucleotide-diphossugar_trans"/>
</dbReference>
<dbReference type="CDD" id="cd03801">
    <property type="entry name" value="GT4_PimA-like"/>
    <property type="match status" value="1"/>
</dbReference>
<keyword evidence="3" id="KW-1185">Reference proteome</keyword>
<reference evidence="2 3" key="1">
    <citation type="submission" date="2019-08" db="EMBL/GenBank/DDBJ databases">
        <title>Genome of Aequorivita antarctica SW49 (type strain).</title>
        <authorList>
            <person name="Bowman J.P."/>
        </authorList>
    </citation>
    <scope>NUCLEOTIDE SEQUENCE [LARGE SCALE GENOMIC DNA]</scope>
    <source>
        <strain evidence="2 3">SW49</strain>
    </source>
</reference>
<name>A0A5C6YZY8_9FLAO</name>
<dbReference type="Gene3D" id="3.90.550.10">
    <property type="entry name" value="Spore Coat Polysaccharide Biosynthesis Protein SpsA, Chain A"/>
    <property type="match status" value="1"/>
</dbReference>
<evidence type="ECO:0000313" key="2">
    <source>
        <dbReference type="EMBL" id="TXD72782.1"/>
    </source>
</evidence>
<accession>A0A5C6YZY8</accession>
<dbReference type="Proteomes" id="UP000321497">
    <property type="component" value="Unassembled WGS sequence"/>
</dbReference>
<evidence type="ECO:0000313" key="3">
    <source>
        <dbReference type="Proteomes" id="UP000321497"/>
    </source>
</evidence>
<gene>
    <name evidence="2" type="ORF">ESU54_11215</name>
</gene>
<dbReference type="SUPFAM" id="SSF53448">
    <property type="entry name" value="Nucleotide-diphospho-sugar transferases"/>
    <property type="match status" value="1"/>
</dbReference>
<dbReference type="CDD" id="cd00761">
    <property type="entry name" value="Glyco_tranf_GTA_type"/>
    <property type="match status" value="1"/>
</dbReference>
<dbReference type="GO" id="GO:0016758">
    <property type="term" value="F:hexosyltransferase activity"/>
    <property type="evidence" value="ECO:0007669"/>
    <property type="project" value="UniProtKB-ARBA"/>
</dbReference>
<dbReference type="RefSeq" id="WP_111845798.1">
    <property type="nucleotide sequence ID" value="NZ_UEGI01000026.1"/>
</dbReference>
<dbReference type="Pfam" id="PF00535">
    <property type="entry name" value="Glycos_transf_2"/>
    <property type="match status" value="1"/>
</dbReference>
<sequence>MMKSSNSLIIVLYTEGLDFTGNTIEKQALGGSETAFIYVARELANLGHKVYAYCHCSEPGTYNGVIYNNLKEIKFWHTHSCDIFICSRYFFIFSQPIQAKVRLLWMHDILMPEMALELTKVSSSLDAVFCLSDFHCALTKRVLPKIAPFLQKSINGIDLELANEARASVKNKEHRIMFTSRPERGLMRTLEIYERLNDTSLELLICSYNSLEDPHVDRIEYNCNIKIKSLQNRGFLITRGCFTKEVLYQKIASSKLVLYPTDFPEIFCISAIEAQACGTIMLATDAFALKETLSNKKIPQDDYEKFYSETKKLIYNKSNRVEPERQGLLFVQTYTWDRVAAHFVAEALKHLEPTNLIEDITIIADTNHKMKGELPLISCLTLTKNRLGFLKQSIDCFCKQTYPNLELIIVNTGTRRYYDAINRYVQSLKRSDIFIFDTPANIPNLLGALRNFSLQQAKGELFCLWDDDDLYHPLRIEMQYRCLKDEQANVCFMTDHLHFFQYERDIHWVDWTRMHYKRSEEQWLPGSMMAEISSKFMYPESQHLGEDISYRDLVVSSAEHRVAALNGHGFLYVYRFHGGNAWSNEHHRNVTSWGDSSAQFLHNKNKLLKDILTHYPLPKPIKLKDLNGEHIYTYG</sequence>
<proteinExistence type="predicted"/>
<protein>
    <submittedName>
        <fullName evidence="2">Glycosyltransferase</fullName>
    </submittedName>
</protein>
<dbReference type="OrthoDB" id="597270at2"/>
<dbReference type="PANTHER" id="PTHR22916:SF3">
    <property type="entry name" value="UDP-GLCNAC:BETAGAL BETA-1,3-N-ACETYLGLUCOSAMINYLTRANSFERASE-LIKE PROTEIN 1"/>
    <property type="match status" value="1"/>
</dbReference>
<dbReference type="Gene3D" id="3.40.50.2000">
    <property type="entry name" value="Glycogen Phosphorylase B"/>
    <property type="match status" value="2"/>
</dbReference>
<evidence type="ECO:0000259" key="1">
    <source>
        <dbReference type="Pfam" id="PF00535"/>
    </source>
</evidence>